<protein>
    <submittedName>
        <fullName evidence="1">Uncharacterized protein</fullName>
    </submittedName>
</protein>
<comment type="caution">
    <text evidence="1">The sequence shown here is derived from an EMBL/GenBank/DDBJ whole genome shotgun (WGS) entry which is preliminary data.</text>
</comment>
<sequence length="319" mass="37290">MLTQMSQTESILRGGGCGSSNAIYPNSGISKSDNQDLQNFFKKFNFYVEQICTKAVIAADESESQEIMKAQQWFIFQEENIYNLNKNAQSVVKTYDLILGGIQKLLNSCLIYIRTDQFKCLSILQTTASLSKIIFSFHGINEGGFMKCDKQKKFQELSDEIRQHMEIEKNDLIQNQMELYLFLTKTSFEIAPNNSKEREEIWKGCFGGIISSIVQMRPNEELLQSLFRGACYLSKLYVRNNNRKQYEVYFQIDMLQWEIISYLKNEKMQTLEEIILQIAEVYDNIVKNSDVWKYHYLWVQMIGETYNIILYQQSSNQVS</sequence>
<evidence type="ECO:0000313" key="1">
    <source>
        <dbReference type="EMBL" id="CAD8208685.1"/>
    </source>
</evidence>
<evidence type="ECO:0000313" key="2">
    <source>
        <dbReference type="Proteomes" id="UP000683925"/>
    </source>
</evidence>
<organism evidence="1 2">
    <name type="scientific">Paramecium octaurelia</name>
    <dbReference type="NCBI Taxonomy" id="43137"/>
    <lineage>
        <taxon>Eukaryota</taxon>
        <taxon>Sar</taxon>
        <taxon>Alveolata</taxon>
        <taxon>Ciliophora</taxon>
        <taxon>Intramacronucleata</taxon>
        <taxon>Oligohymenophorea</taxon>
        <taxon>Peniculida</taxon>
        <taxon>Parameciidae</taxon>
        <taxon>Paramecium</taxon>
    </lineage>
</organism>
<dbReference type="AlphaFoldDB" id="A0A8S1Y4F9"/>
<proteinExistence type="predicted"/>
<accession>A0A8S1Y4F9</accession>
<reference evidence="1" key="1">
    <citation type="submission" date="2021-01" db="EMBL/GenBank/DDBJ databases">
        <authorList>
            <consortium name="Genoscope - CEA"/>
            <person name="William W."/>
        </authorList>
    </citation>
    <scope>NUCLEOTIDE SEQUENCE</scope>
</reference>
<gene>
    <name evidence="1" type="ORF">POCTA_138.1.T1450008</name>
</gene>
<dbReference type="EMBL" id="CAJJDP010000147">
    <property type="protein sequence ID" value="CAD8208685.1"/>
    <property type="molecule type" value="Genomic_DNA"/>
</dbReference>
<dbReference type="OrthoDB" id="310019at2759"/>
<name>A0A8S1Y4F9_PAROT</name>
<dbReference type="Proteomes" id="UP000683925">
    <property type="component" value="Unassembled WGS sequence"/>
</dbReference>
<dbReference type="OMA" id="VEQICTK"/>
<keyword evidence="2" id="KW-1185">Reference proteome</keyword>